<evidence type="ECO:0000256" key="2">
    <source>
        <dbReference type="SAM" id="MobiDB-lite"/>
    </source>
</evidence>
<dbReference type="SUPFAM" id="SSF49879">
    <property type="entry name" value="SMAD/FHA domain"/>
    <property type="match status" value="1"/>
</dbReference>
<dbReference type="RefSeq" id="WP_212530784.1">
    <property type="nucleotide sequence ID" value="NZ_JAGSOG010000135.1"/>
</dbReference>
<comment type="caution">
    <text evidence="4">The sequence shown here is derived from an EMBL/GenBank/DDBJ whole genome shotgun (WGS) entry which is preliminary data.</text>
</comment>
<accession>A0A941EWJ9</accession>
<dbReference type="AlphaFoldDB" id="A0A941EWJ9"/>
<evidence type="ECO:0000259" key="3">
    <source>
        <dbReference type="PROSITE" id="PS50006"/>
    </source>
</evidence>
<protein>
    <submittedName>
        <fullName evidence="4">FHA domain-containing protein</fullName>
    </submittedName>
</protein>
<dbReference type="InterPro" id="IPR000253">
    <property type="entry name" value="FHA_dom"/>
</dbReference>
<gene>
    <name evidence="4" type="ORF">KDL01_23705</name>
</gene>
<dbReference type="Proteomes" id="UP000675781">
    <property type="component" value="Unassembled WGS sequence"/>
</dbReference>
<dbReference type="InterPro" id="IPR008984">
    <property type="entry name" value="SMAD_FHA_dom_sf"/>
</dbReference>
<feature type="region of interest" description="Disordered" evidence="2">
    <location>
        <begin position="121"/>
        <end position="140"/>
    </location>
</feature>
<keyword evidence="5" id="KW-1185">Reference proteome</keyword>
<evidence type="ECO:0000313" key="5">
    <source>
        <dbReference type="Proteomes" id="UP000675781"/>
    </source>
</evidence>
<evidence type="ECO:0000256" key="1">
    <source>
        <dbReference type="ARBA" id="ARBA00022553"/>
    </source>
</evidence>
<evidence type="ECO:0000313" key="4">
    <source>
        <dbReference type="EMBL" id="MBR7836304.1"/>
    </source>
</evidence>
<feature type="domain" description="FHA" evidence="3">
    <location>
        <begin position="34"/>
        <end position="75"/>
    </location>
</feature>
<organism evidence="4 5">
    <name type="scientific">Actinospica durhamensis</name>
    <dbReference type="NCBI Taxonomy" id="1508375"/>
    <lineage>
        <taxon>Bacteria</taxon>
        <taxon>Bacillati</taxon>
        <taxon>Actinomycetota</taxon>
        <taxon>Actinomycetes</taxon>
        <taxon>Catenulisporales</taxon>
        <taxon>Actinospicaceae</taxon>
        <taxon>Actinospica</taxon>
    </lineage>
</organism>
<sequence>MGFEGFGGATPAGTILVVAEDRHYRKQLGQDCEVLFGRGGDDVHLAVGIDDPYVSRRQGLLLCDGSQWRLRNIGKLPIRLVDETMVLTGHELALKTGCTPLLVGAPIHRVHLVEVHVSGRRRPGAEVGPESATRSPDEYELSETERLALVAVGQRYLRQDPAPQPVSWSQAAEDLTRAPGGRRWTARSVEHVVAAIRQRLATGRAPIPHILRGEMPEPVGNTLNHNLITALLRSATLTPHDLALLGEDEEF</sequence>
<name>A0A941EWJ9_9ACTN</name>
<dbReference type="PROSITE" id="PS50006">
    <property type="entry name" value="FHA_DOMAIN"/>
    <property type="match status" value="1"/>
</dbReference>
<proteinExistence type="predicted"/>
<keyword evidence="1" id="KW-0597">Phosphoprotein</keyword>
<dbReference type="EMBL" id="JAGSOG010000135">
    <property type="protein sequence ID" value="MBR7836304.1"/>
    <property type="molecule type" value="Genomic_DNA"/>
</dbReference>
<reference evidence="4" key="1">
    <citation type="submission" date="2021-04" db="EMBL/GenBank/DDBJ databases">
        <title>Genome based classification of Actinospica acidithermotolerans sp. nov., an actinobacterium isolated from an Indonesian hot spring.</title>
        <authorList>
            <person name="Kusuma A.B."/>
            <person name="Putra K.E."/>
            <person name="Nafisah S."/>
            <person name="Loh J."/>
            <person name="Nouioui I."/>
            <person name="Goodfellow M."/>
        </authorList>
    </citation>
    <scope>NUCLEOTIDE SEQUENCE</scope>
    <source>
        <strain evidence="4">CSCA 57</strain>
    </source>
</reference>